<feature type="region of interest" description="Disordered" evidence="1">
    <location>
        <begin position="208"/>
        <end position="306"/>
    </location>
</feature>
<feature type="compositionally biased region" description="Low complexity" evidence="1">
    <location>
        <begin position="295"/>
        <end position="306"/>
    </location>
</feature>
<feature type="region of interest" description="Disordered" evidence="1">
    <location>
        <begin position="1"/>
        <end position="41"/>
    </location>
</feature>
<protein>
    <submittedName>
        <fullName evidence="2">Hypothetical_protein</fullName>
    </submittedName>
</protein>
<feature type="region of interest" description="Disordered" evidence="1">
    <location>
        <begin position="91"/>
        <end position="111"/>
    </location>
</feature>
<feature type="region of interest" description="Disordered" evidence="1">
    <location>
        <begin position="1190"/>
        <end position="1214"/>
    </location>
</feature>
<sequence length="1533" mass="157043">MPAKRLNSAMAASSTAAHPPRRRSSALLSSNTNGSERWVSAASFPPVATVVPLPVKKSGLKSHTYSSGDANAPHVGTKVLAATAKAAPARSRAAASVPANHTAPPPAAPELVPSRSPAIAPMVQRAPTLSNRSAASIAHAARRPRCSSSTPSVTAPPATVDAAGVSPAVANGSSKTGLFTASTAPPSLPTDKHASHYAYIGTNFDAAPPTSTSSCTENPQANWSVPESGPRRLSSASSNATKVMTSASGAAATPSAPVPEASASHAGPRDAPAPRQRANESTASTSKPNGQLTRAAAPSTDSAAAPGASSCLVAQASLKSSVSSSATGKKVIRRAVTGTDTSGLLSTTTTSRRPSLSGTATADNTTVPKRASSVLLPQPLSSGGAVPTLDAEGAPSTTLNTARTTAPTAFNTPTNAGSTVSGRTTARLSRGPVVLEEWARSIIKPGDEKLLYWTRVAGATSCGFTRTPSGIGMSSTTASAARQASTLRSLTNDTQLRRAQKTVLRQRHTETSTPSWRSTKAASVGAGSVASVASGGSDSRFGSTVKRSGVSLLRRQQEGKGRQRSLTATMATPTGGNRGSVGDGRVSNTNAAVGSASPTPSRISEASTNTTMRGNGRLSGSGARPLLEQLPGGAFVQAEVIGQRRSPSLKLFAKPSPRMISAPNPRGNTGAPGLKTTFGVNDGPYYVGNEELTKLTWVREEMLRALMQSAAPLAMSAATKENSAAVAVASMPSPKDGGNANILESSSSSLLTMHFDPVVSGTARASPTSLSVGKRPRQRVYSVDLRGGASNDDPAPPMQPPAAGVAQPRGGLVSSGATPILASSIRQKPGNSVSLACPAPTSTPTGVGTTLVPTSARPTLDSSAIVAGEPPPPLRQRGERQPRRPAVLVALSSLQSPGTVAERVRLEFVRQEQKQSAAVATGKKKAAVPSSVVTAVQRPTAISINAATRLLLLDPLFPLISEENYQRLVLQNDEYTARKALLAHIAATPGAATAVSHPYGSPSPVPPLDVGKKPRKSEAEAPRAARALEMDLAEADEPAPVLPLTVAVLAPTQVVAIETGAAAAPLSPSVSPPNAAIIGSTPPRRPSLQHGGPALYATFSPPRVSSPPNASNLTSPIAGSAVGFGGTTSPAHDSRLLVNAVMPTEKSGSIKLLAAGSAWYAATRVSESTPSSTIQSSLHAGLLATACGGGAARGTGNSPTRPLSTSPMASCSSLRSVTRRGSLLQGLQQHLPHQATRTVASNHSDSISDEDSTASDEAVDLAEAELRKTLPHWGPFRTSHAAASSASDILWQKRATNPGTSPGSTTASTTTPTAARKTKSAHEETVPVASLTDSTPSLLSMALTLSPAMAKELQAYVHEFLKRYRGADSVTAEEMGPIPKTPLALQRAIRHSLRLSTESSASGVGDEEAVGLEDAMDDGSYHSQNVQYVLDLMGSLLQGETSFCEDDDARTASGAHLRTAAAERHRKEQVTSAELIAAVMGRPLSSAVADTAEGAALNYTRNDTSRSAAARPLLKLHDPELRAVELLFVNGAP</sequence>
<feature type="region of interest" description="Disordered" evidence="1">
    <location>
        <begin position="993"/>
        <end position="1023"/>
    </location>
</feature>
<feature type="region of interest" description="Disordered" evidence="1">
    <location>
        <begin position="862"/>
        <end position="881"/>
    </location>
</feature>
<feature type="compositionally biased region" description="Acidic residues" evidence="1">
    <location>
        <begin position="1247"/>
        <end position="1258"/>
    </location>
</feature>
<name>A0A3P3ZGF9_LEIBR</name>
<feature type="compositionally biased region" description="Polar residues" evidence="1">
    <location>
        <begin position="234"/>
        <end position="244"/>
    </location>
</feature>
<feature type="compositionally biased region" description="Basic and acidic residues" evidence="1">
    <location>
        <begin position="1010"/>
        <end position="1023"/>
    </location>
</feature>
<feature type="compositionally biased region" description="Low complexity" evidence="1">
    <location>
        <begin position="245"/>
        <end position="255"/>
    </location>
</feature>
<feature type="region of interest" description="Disordered" evidence="1">
    <location>
        <begin position="785"/>
        <end position="816"/>
    </location>
</feature>
<feature type="compositionally biased region" description="Low complexity" evidence="1">
    <location>
        <begin position="147"/>
        <end position="159"/>
    </location>
</feature>
<feature type="region of interest" description="Disordered" evidence="1">
    <location>
        <begin position="1229"/>
        <end position="1258"/>
    </location>
</feature>
<feature type="region of interest" description="Disordered" evidence="1">
    <location>
        <begin position="502"/>
        <end position="625"/>
    </location>
</feature>
<evidence type="ECO:0000313" key="3">
    <source>
        <dbReference type="Proteomes" id="UP000319462"/>
    </source>
</evidence>
<organism evidence="2 3">
    <name type="scientific">Leishmania braziliensis MHOM/BR/75/M2904</name>
    <dbReference type="NCBI Taxonomy" id="420245"/>
    <lineage>
        <taxon>Eukaryota</taxon>
        <taxon>Discoba</taxon>
        <taxon>Euglenozoa</taxon>
        <taxon>Kinetoplastea</taxon>
        <taxon>Metakinetoplastina</taxon>
        <taxon>Trypanosomatida</taxon>
        <taxon>Trypanosomatidae</taxon>
        <taxon>Leishmaniinae</taxon>
        <taxon>Leishmania</taxon>
        <taxon>Leishmania braziliensis species complex</taxon>
    </lineage>
</organism>
<feature type="compositionally biased region" description="Low complexity" evidence="1">
    <location>
        <begin position="521"/>
        <end position="537"/>
    </location>
</feature>
<feature type="compositionally biased region" description="Low complexity" evidence="1">
    <location>
        <begin position="1298"/>
        <end position="1315"/>
    </location>
</feature>
<feature type="region of interest" description="Disordered" evidence="1">
    <location>
        <begin position="1294"/>
        <end position="1333"/>
    </location>
</feature>
<proteinExistence type="predicted"/>
<feature type="compositionally biased region" description="Polar residues" evidence="1">
    <location>
        <begin position="511"/>
        <end position="520"/>
    </location>
</feature>
<reference evidence="2 3" key="1">
    <citation type="submission" date="2018-09" db="EMBL/GenBank/DDBJ databases">
        <authorList>
            <person name="Peiro R."/>
            <person name="Begona"/>
            <person name="Cbmso G."/>
            <person name="Lopez M."/>
            <person name="Gonzalez S."/>
        </authorList>
    </citation>
    <scope>NUCLEOTIDE SEQUENCE [LARGE SCALE GENOMIC DNA]</scope>
</reference>
<feature type="compositionally biased region" description="Polar residues" evidence="1">
    <location>
        <begin position="586"/>
        <end position="613"/>
    </location>
</feature>
<feature type="compositionally biased region" description="Polar residues" evidence="1">
    <location>
        <begin position="209"/>
        <end position="225"/>
    </location>
</feature>
<feature type="compositionally biased region" description="Polar residues" evidence="1">
    <location>
        <begin position="1235"/>
        <end position="1245"/>
    </location>
</feature>
<evidence type="ECO:0000313" key="2">
    <source>
        <dbReference type="EMBL" id="SYZ69353.1"/>
    </source>
</evidence>
<accession>A0A3P3ZGF9</accession>
<feature type="compositionally biased region" description="Low complexity" evidence="1">
    <location>
        <begin position="341"/>
        <end position="359"/>
    </location>
</feature>
<feature type="region of interest" description="Disordered" evidence="1">
    <location>
        <begin position="140"/>
        <end position="159"/>
    </location>
</feature>
<feature type="region of interest" description="Disordered" evidence="1">
    <location>
        <begin position="341"/>
        <end position="424"/>
    </location>
</feature>
<dbReference type="Proteomes" id="UP000319462">
    <property type="component" value="Chromosome 34"/>
</dbReference>
<feature type="compositionally biased region" description="Polar residues" evidence="1">
    <location>
        <begin position="279"/>
        <end position="292"/>
    </location>
</feature>
<evidence type="ECO:0000256" key="1">
    <source>
        <dbReference type="SAM" id="MobiDB-lite"/>
    </source>
</evidence>
<dbReference type="EMBL" id="LS997633">
    <property type="protein sequence ID" value="SYZ69353.1"/>
    <property type="molecule type" value="Genomic_DNA"/>
</dbReference>
<feature type="compositionally biased region" description="Polar residues" evidence="1">
    <location>
        <begin position="1197"/>
        <end position="1214"/>
    </location>
</feature>
<feature type="compositionally biased region" description="Polar residues" evidence="1">
    <location>
        <begin position="564"/>
        <end position="575"/>
    </location>
</feature>
<gene>
    <name evidence="2" type="ORF">LBRM2904_34.0580</name>
</gene>
<feature type="compositionally biased region" description="Low complexity" evidence="1">
    <location>
        <begin position="394"/>
        <end position="416"/>
    </location>
</feature>